<dbReference type="GO" id="GO:0032259">
    <property type="term" value="P:methylation"/>
    <property type="evidence" value="ECO:0007669"/>
    <property type="project" value="UniProtKB-KW"/>
</dbReference>
<dbReference type="SUPFAM" id="SSF53335">
    <property type="entry name" value="S-adenosyl-L-methionine-dependent methyltransferases"/>
    <property type="match status" value="1"/>
</dbReference>
<reference evidence="3" key="1">
    <citation type="submission" date="2016-12" db="EMBL/GenBank/DDBJ databases">
        <authorList>
            <person name="Meng X."/>
        </authorList>
    </citation>
    <scope>NUCLEOTIDE SEQUENCE [LARGE SCALE GENOMIC DNA]</scope>
    <source>
        <strain evidence="3">DSM 20732</strain>
    </source>
</reference>
<comment type="caution">
    <text evidence="2">The sequence shown here is derived from an EMBL/GenBank/DDBJ whole genome shotgun (WGS) entry which is preliminary data.</text>
</comment>
<gene>
    <name evidence="2" type="ORF">BSZ40_02305</name>
</gene>
<dbReference type="EMBL" id="MQVS01000002">
    <property type="protein sequence ID" value="OKL52336.1"/>
    <property type="molecule type" value="Genomic_DNA"/>
</dbReference>
<keyword evidence="2" id="KW-0808">Transferase</keyword>
<dbReference type="AlphaFoldDB" id="A0A1Q5PXW3"/>
<evidence type="ECO:0000313" key="3">
    <source>
        <dbReference type="Proteomes" id="UP000185612"/>
    </source>
</evidence>
<dbReference type="Pfam" id="PF08241">
    <property type="entry name" value="Methyltransf_11"/>
    <property type="match status" value="1"/>
</dbReference>
<dbReference type="PANTHER" id="PTHR43591">
    <property type="entry name" value="METHYLTRANSFERASE"/>
    <property type="match status" value="1"/>
</dbReference>
<dbReference type="InterPro" id="IPR013216">
    <property type="entry name" value="Methyltransf_11"/>
</dbReference>
<accession>A0A1Q5PXW3</accession>
<dbReference type="STRING" id="52770.BSZ40_02305"/>
<dbReference type="InParanoid" id="A0A1Q5PXW3"/>
<feature type="domain" description="Methyltransferase type 11" evidence="1">
    <location>
        <begin position="75"/>
        <end position="171"/>
    </location>
</feature>
<dbReference type="Gene3D" id="3.40.50.150">
    <property type="entry name" value="Vaccinia Virus protein VP39"/>
    <property type="match status" value="1"/>
</dbReference>
<dbReference type="PANTHER" id="PTHR43591:SF24">
    <property type="entry name" value="2-METHOXY-6-POLYPRENYL-1,4-BENZOQUINOL METHYLASE, MITOCHONDRIAL"/>
    <property type="match status" value="1"/>
</dbReference>
<dbReference type="RefSeq" id="WP_073822930.1">
    <property type="nucleotide sequence ID" value="NZ_JAUNKL010000043.1"/>
</dbReference>
<evidence type="ECO:0000259" key="1">
    <source>
        <dbReference type="Pfam" id="PF08241"/>
    </source>
</evidence>
<keyword evidence="3" id="KW-1185">Reference proteome</keyword>
<dbReference type="InterPro" id="IPR029063">
    <property type="entry name" value="SAM-dependent_MTases_sf"/>
</dbReference>
<protein>
    <submittedName>
        <fullName evidence="2">SAM-dependent methyltransferase</fullName>
    </submittedName>
</protein>
<dbReference type="Proteomes" id="UP000185612">
    <property type="component" value="Unassembled WGS sequence"/>
</dbReference>
<name>A0A1Q5PXW3_9ACTO</name>
<dbReference type="CDD" id="cd02440">
    <property type="entry name" value="AdoMet_MTases"/>
    <property type="match status" value="1"/>
</dbReference>
<dbReference type="GO" id="GO:0008757">
    <property type="term" value="F:S-adenosylmethionine-dependent methyltransferase activity"/>
    <property type="evidence" value="ECO:0007669"/>
    <property type="project" value="InterPro"/>
</dbReference>
<organism evidence="2 3">
    <name type="scientific">Buchananella hordeovulneris</name>
    <dbReference type="NCBI Taxonomy" id="52770"/>
    <lineage>
        <taxon>Bacteria</taxon>
        <taxon>Bacillati</taxon>
        <taxon>Actinomycetota</taxon>
        <taxon>Actinomycetes</taxon>
        <taxon>Actinomycetales</taxon>
        <taxon>Actinomycetaceae</taxon>
        <taxon>Buchananella</taxon>
    </lineage>
</organism>
<sequence>MSDDINYVTGGYDDLSPAEQEATVAATGRWWDGQAAEYYAEHGEFLGDTELTWCVEGWRERDVELLGPVAGRDVVEIGAGAAQGSRYLAGQGARVVATDISAGMLAQARALNERHGVEFPLVVADARALPLADESADVCFTAYGAIPFVPDPERIHAEVARVLRPGGRWVFSTSHPVRWMFPDTDSEAGLTISRSYFDTRPYVERQGEQVVYAEHHRPVSTHVADVLAAGLQITGMWEPTWRAGRSTWGGWGPRRGELMPGTLIIAARKPTGAAGE</sequence>
<keyword evidence="2" id="KW-0489">Methyltransferase</keyword>
<evidence type="ECO:0000313" key="2">
    <source>
        <dbReference type="EMBL" id="OKL52336.1"/>
    </source>
</evidence>
<proteinExistence type="predicted"/>